<dbReference type="AlphaFoldDB" id="A0A5J9U9I7"/>
<dbReference type="Gene3D" id="1.20.1280.50">
    <property type="match status" value="1"/>
</dbReference>
<dbReference type="OrthoDB" id="608163at2759"/>
<dbReference type="EMBL" id="RWGY01000029">
    <property type="protein sequence ID" value="TVU20389.1"/>
    <property type="molecule type" value="Genomic_DNA"/>
</dbReference>
<dbReference type="InterPro" id="IPR001810">
    <property type="entry name" value="F-box_dom"/>
</dbReference>
<evidence type="ECO:0000259" key="1">
    <source>
        <dbReference type="SMART" id="SM00256"/>
    </source>
</evidence>
<dbReference type="InterPro" id="IPR036047">
    <property type="entry name" value="F-box-like_dom_sf"/>
</dbReference>
<dbReference type="SMART" id="SM00256">
    <property type="entry name" value="FBOX"/>
    <property type="match status" value="1"/>
</dbReference>
<dbReference type="InterPro" id="IPR056592">
    <property type="entry name" value="Beta-prop_At3g26010-like"/>
</dbReference>
<name>A0A5J9U9I7_9POAL</name>
<dbReference type="Proteomes" id="UP000324897">
    <property type="component" value="Chromosome 7"/>
</dbReference>
<dbReference type="PANTHER" id="PTHR34591:SF43">
    <property type="entry name" value="F-BOX DOMAIN-CONTAINING PROTEIN"/>
    <property type="match status" value="1"/>
</dbReference>
<protein>
    <recommendedName>
        <fullName evidence="1">F-box domain-containing protein</fullName>
    </recommendedName>
</protein>
<accession>A0A5J9U9I7</accession>
<feature type="non-terminal residue" evidence="2">
    <location>
        <position position="1"/>
    </location>
</feature>
<gene>
    <name evidence="2" type="ORF">EJB05_36596</name>
</gene>
<reference evidence="2 3" key="1">
    <citation type="journal article" date="2019" name="Sci. Rep.">
        <title>A high-quality genome of Eragrostis curvula grass provides insights into Poaceae evolution and supports new strategies to enhance forage quality.</title>
        <authorList>
            <person name="Carballo J."/>
            <person name="Santos B.A.C.M."/>
            <person name="Zappacosta D."/>
            <person name="Garbus I."/>
            <person name="Selva J.P."/>
            <person name="Gallo C.A."/>
            <person name="Diaz A."/>
            <person name="Albertini E."/>
            <person name="Caccamo M."/>
            <person name="Echenique V."/>
        </authorList>
    </citation>
    <scope>NUCLEOTIDE SEQUENCE [LARGE SCALE GENOMIC DNA]</scope>
    <source>
        <strain evidence="3">cv. Victoria</strain>
        <tissue evidence="2">Leaf</tissue>
    </source>
</reference>
<dbReference type="SUPFAM" id="SSF81383">
    <property type="entry name" value="F-box domain"/>
    <property type="match status" value="1"/>
</dbReference>
<comment type="caution">
    <text evidence="2">The sequence shown here is derived from an EMBL/GenBank/DDBJ whole genome shotgun (WGS) entry which is preliminary data.</text>
</comment>
<sequence>MDLAAALHDDALAAVLGRLPARSLAASRRVCKAWRDLVDDRHGQLLLRLRILLPHAVCGIFVNYQDHGKPHFFARPAAATAAGPRIDGEFDFIDDQKRMWRWSRVLDHNNGLVLYTDDDLRNGSFFVCNPVTRRWKCLPRCPSGDEWRWHLHAFLVFHPAVSKHYRVLLVSRKPKKEVDGAEWPPSRWRCHEFSSRTGRWQEKVFVREGEAAGTIANLTMDYLPYSMEPRWRFSAYWQGNLYVHCHGEYVARMSLSDATYRVIKSPIDRTVCYSDVKSFLGRSEKGVYFVAIYKWQLRVWILDTGSSPYRAEWVLKHNRVLKPDDCYLSLIPVL</sequence>
<organism evidence="2 3">
    <name type="scientific">Eragrostis curvula</name>
    <name type="common">weeping love grass</name>
    <dbReference type="NCBI Taxonomy" id="38414"/>
    <lineage>
        <taxon>Eukaryota</taxon>
        <taxon>Viridiplantae</taxon>
        <taxon>Streptophyta</taxon>
        <taxon>Embryophyta</taxon>
        <taxon>Tracheophyta</taxon>
        <taxon>Spermatophyta</taxon>
        <taxon>Magnoliopsida</taxon>
        <taxon>Liliopsida</taxon>
        <taxon>Poales</taxon>
        <taxon>Poaceae</taxon>
        <taxon>PACMAD clade</taxon>
        <taxon>Chloridoideae</taxon>
        <taxon>Eragrostideae</taxon>
        <taxon>Eragrostidinae</taxon>
        <taxon>Eragrostis</taxon>
    </lineage>
</organism>
<dbReference type="Pfam" id="PF00646">
    <property type="entry name" value="F-box"/>
    <property type="match status" value="1"/>
</dbReference>
<proteinExistence type="predicted"/>
<keyword evidence="3" id="KW-1185">Reference proteome</keyword>
<dbReference type="Gramene" id="TVU20389">
    <property type="protein sequence ID" value="TVU20389"/>
    <property type="gene ID" value="EJB05_36596"/>
</dbReference>
<dbReference type="Pfam" id="PF24750">
    <property type="entry name" value="b-prop_At3g26010-like"/>
    <property type="match status" value="1"/>
</dbReference>
<feature type="domain" description="F-box" evidence="1">
    <location>
        <begin position="7"/>
        <end position="46"/>
    </location>
</feature>
<dbReference type="PANTHER" id="PTHR34591">
    <property type="entry name" value="OS03G0653100 PROTEIN-RELATED"/>
    <property type="match status" value="1"/>
</dbReference>
<evidence type="ECO:0000313" key="3">
    <source>
        <dbReference type="Proteomes" id="UP000324897"/>
    </source>
</evidence>
<evidence type="ECO:0000313" key="2">
    <source>
        <dbReference type="EMBL" id="TVU20389.1"/>
    </source>
</evidence>